<dbReference type="PANTHER" id="PTHR33516">
    <property type="entry name" value="LEXA REPRESSOR"/>
    <property type="match status" value="1"/>
</dbReference>
<dbReference type="PRINTS" id="PR00726">
    <property type="entry name" value="LEXASERPTASE"/>
</dbReference>
<organism evidence="10 11">
    <name type="scientific">Thiorhodovibrio winogradskyi</name>
    <dbReference type="NCBI Taxonomy" id="77007"/>
    <lineage>
        <taxon>Bacteria</taxon>
        <taxon>Pseudomonadati</taxon>
        <taxon>Pseudomonadota</taxon>
        <taxon>Gammaproteobacteria</taxon>
        <taxon>Chromatiales</taxon>
        <taxon>Chromatiaceae</taxon>
        <taxon>Thiorhodovibrio</taxon>
    </lineage>
</organism>
<protein>
    <submittedName>
        <fullName evidence="10">LexA repressor</fullName>
        <ecNumber evidence="10">3.4.21.88</ecNumber>
    </submittedName>
</protein>
<dbReference type="InterPro" id="IPR036286">
    <property type="entry name" value="LexA/Signal_pep-like_sf"/>
</dbReference>
<dbReference type="Gene3D" id="2.10.109.10">
    <property type="entry name" value="Umud Fragment, subunit A"/>
    <property type="match status" value="1"/>
</dbReference>
<dbReference type="EMBL" id="CP121472">
    <property type="protein sequence ID" value="WPL16593.1"/>
    <property type="molecule type" value="Genomic_DNA"/>
</dbReference>
<accession>A0ABZ0S7I8</accession>
<keyword evidence="5" id="KW-0234">DNA repair</keyword>
<keyword evidence="11" id="KW-1185">Reference proteome</keyword>
<feature type="domain" description="Peptidase S24/S26A/S26B/S26C" evidence="9">
    <location>
        <begin position="66"/>
        <end position="184"/>
    </location>
</feature>
<dbReference type="Proteomes" id="UP001432180">
    <property type="component" value="Chromosome"/>
</dbReference>
<dbReference type="InterPro" id="IPR039418">
    <property type="entry name" value="LexA-like"/>
</dbReference>
<evidence type="ECO:0000256" key="2">
    <source>
        <dbReference type="ARBA" id="ARBA00022763"/>
    </source>
</evidence>
<name>A0ABZ0S7I8_9GAMM</name>
<proteinExistence type="inferred from homology"/>
<evidence type="ECO:0000313" key="11">
    <source>
        <dbReference type="Proteomes" id="UP001432180"/>
    </source>
</evidence>
<dbReference type="GO" id="GO:0004252">
    <property type="term" value="F:serine-type endopeptidase activity"/>
    <property type="evidence" value="ECO:0007669"/>
    <property type="project" value="UniProtKB-EC"/>
</dbReference>
<evidence type="ECO:0000256" key="6">
    <source>
        <dbReference type="ARBA" id="ARBA00023236"/>
    </source>
</evidence>
<evidence type="ECO:0000256" key="1">
    <source>
        <dbReference type="ARBA" id="ARBA00007484"/>
    </source>
</evidence>
<dbReference type="EC" id="3.4.21.88" evidence="10"/>
<comment type="similarity">
    <text evidence="1 7">Belongs to the peptidase S24 family.</text>
</comment>
<dbReference type="RefSeq" id="WP_328987140.1">
    <property type="nucleotide sequence ID" value="NZ_CP121472.1"/>
</dbReference>
<dbReference type="InterPro" id="IPR006197">
    <property type="entry name" value="Peptidase_S24_LexA"/>
</dbReference>
<reference evidence="10 11" key="1">
    <citation type="journal article" date="2023" name="Microorganisms">
        <title>Thiorhodovibrio frisius and Trv. litoralis spp. nov., Two Novel Members from a Clade of Fastidious Purple Sulfur Bacteria That Exhibit Unique Red-Shifted Light-Harvesting Capabilities.</title>
        <authorList>
            <person name="Methner A."/>
            <person name="Kuzyk S.B."/>
            <person name="Petersen J."/>
            <person name="Bauer S."/>
            <person name="Brinkmann H."/>
            <person name="Sichau K."/>
            <person name="Wanner G."/>
            <person name="Wolf J."/>
            <person name="Neumann-Schaal M."/>
            <person name="Henke P."/>
            <person name="Tank M."/>
            <person name="Sproer C."/>
            <person name="Bunk B."/>
            <person name="Overmann J."/>
        </authorList>
    </citation>
    <scope>NUCLEOTIDE SEQUENCE [LARGE SCALE GENOMIC DNA]</scope>
    <source>
        <strain evidence="10 11">DSM 6702</strain>
    </source>
</reference>
<dbReference type="SUPFAM" id="SSF51306">
    <property type="entry name" value="LexA/Signal peptidase"/>
    <property type="match status" value="1"/>
</dbReference>
<keyword evidence="3 7" id="KW-0378">Hydrolase</keyword>
<dbReference type="Pfam" id="PF00717">
    <property type="entry name" value="Peptidase_S24"/>
    <property type="match status" value="1"/>
</dbReference>
<dbReference type="InterPro" id="IPR050077">
    <property type="entry name" value="LexA_repressor"/>
</dbReference>
<evidence type="ECO:0000313" key="10">
    <source>
        <dbReference type="EMBL" id="WPL16593.1"/>
    </source>
</evidence>
<keyword evidence="2" id="KW-0227">DNA damage</keyword>
<sequence>MASRGGARPGAGRKPGSNSYGESTVPVRIPRSQVPTIQHWLETLKRPMNSPSLHLPDPKAPPQSWPLFQARIPAGFPSPADDDLDDAIDLNTHLVRHPAATFFLRVQGESMTGAGIQDGDLVIVDRAEEPRAGSVVVAALDGELTLKFLQRDSSTQHVWLESAHPDYPPRAITAETDLVIWGVVTHVVHAF</sequence>
<gene>
    <name evidence="10" type="primary">lexA_2</name>
    <name evidence="10" type="ORF">Thiowin_01560</name>
</gene>
<evidence type="ECO:0000256" key="3">
    <source>
        <dbReference type="ARBA" id="ARBA00022801"/>
    </source>
</evidence>
<keyword evidence="6" id="KW-0742">SOS response</keyword>
<evidence type="ECO:0000256" key="8">
    <source>
        <dbReference type="SAM" id="MobiDB-lite"/>
    </source>
</evidence>
<evidence type="ECO:0000259" key="9">
    <source>
        <dbReference type="Pfam" id="PF00717"/>
    </source>
</evidence>
<feature type="compositionally biased region" description="Low complexity" evidence="8">
    <location>
        <begin position="1"/>
        <end position="17"/>
    </location>
</feature>
<evidence type="ECO:0000256" key="5">
    <source>
        <dbReference type="ARBA" id="ARBA00023204"/>
    </source>
</evidence>
<dbReference type="InterPro" id="IPR015927">
    <property type="entry name" value="Peptidase_S24_S26A/B/C"/>
</dbReference>
<dbReference type="NCBIfam" id="NF007621">
    <property type="entry name" value="PRK10276.1"/>
    <property type="match status" value="1"/>
</dbReference>
<evidence type="ECO:0000256" key="7">
    <source>
        <dbReference type="RuleBase" id="RU003991"/>
    </source>
</evidence>
<dbReference type="PANTHER" id="PTHR33516:SF2">
    <property type="entry name" value="LEXA REPRESSOR-RELATED"/>
    <property type="match status" value="1"/>
</dbReference>
<dbReference type="CDD" id="cd06529">
    <property type="entry name" value="S24_LexA-like"/>
    <property type="match status" value="1"/>
</dbReference>
<keyword evidence="4 7" id="KW-0068">Autocatalytic cleavage</keyword>
<feature type="region of interest" description="Disordered" evidence="8">
    <location>
        <begin position="1"/>
        <end position="32"/>
    </location>
</feature>
<evidence type="ECO:0000256" key="4">
    <source>
        <dbReference type="ARBA" id="ARBA00022813"/>
    </source>
</evidence>